<keyword evidence="2" id="KW-1185">Reference proteome</keyword>
<evidence type="ECO:0000313" key="2">
    <source>
        <dbReference type="Proteomes" id="UP000271098"/>
    </source>
</evidence>
<dbReference type="EMBL" id="UYRT01089089">
    <property type="protein sequence ID" value="VDN34519.1"/>
    <property type="molecule type" value="Genomic_DNA"/>
</dbReference>
<dbReference type="WBParaSite" id="GPUH_0001978501-mRNA-1">
    <property type="protein sequence ID" value="GPUH_0001978501-mRNA-1"/>
    <property type="gene ID" value="GPUH_0001978501"/>
</dbReference>
<evidence type="ECO:0000313" key="1">
    <source>
        <dbReference type="EMBL" id="VDN34519.1"/>
    </source>
</evidence>
<organism evidence="3">
    <name type="scientific">Gongylonema pulchrum</name>
    <dbReference type="NCBI Taxonomy" id="637853"/>
    <lineage>
        <taxon>Eukaryota</taxon>
        <taxon>Metazoa</taxon>
        <taxon>Ecdysozoa</taxon>
        <taxon>Nematoda</taxon>
        <taxon>Chromadorea</taxon>
        <taxon>Rhabditida</taxon>
        <taxon>Spirurina</taxon>
        <taxon>Spiruromorpha</taxon>
        <taxon>Spiruroidea</taxon>
        <taxon>Gongylonematidae</taxon>
        <taxon>Gongylonema</taxon>
    </lineage>
</organism>
<dbReference type="Proteomes" id="UP000271098">
    <property type="component" value="Unassembled WGS sequence"/>
</dbReference>
<accession>A0A183EFL9</accession>
<sequence length="70" mass="7716">MTSARASESTEYPDTAKTELPVVDAHYFPSNSASQKLNTKGMWVWLAMIMKLREHCKGQKSIGTKAANGN</sequence>
<reference evidence="3" key="1">
    <citation type="submission" date="2016-06" db="UniProtKB">
        <authorList>
            <consortium name="WormBaseParasite"/>
        </authorList>
    </citation>
    <scope>IDENTIFICATION</scope>
</reference>
<protein>
    <submittedName>
        <fullName evidence="1 3">Uncharacterized protein</fullName>
    </submittedName>
</protein>
<name>A0A183EFL9_9BILA</name>
<dbReference type="AlphaFoldDB" id="A0A183EFL9"/>
<proteinExistence type="predicted"/>
<evidence type="ECO:0000313" key="3">
    <source>
        <dbReference type="WBParaSite" id="GPUH_0001978501-mRNA-1"/>
    </source>
</evidence>
<gene>
    <name evidence="1" type="ORF">GPUH_LOCUS19761</name>
</gene>
<reference evidence="1 2" key="2">
    <citation type="submission" date="2018-11" db="EMBL/GenBank/DDBJ databases">
        <authorList>
            <consortium name="Pathogen Informatics"/>
        </authorList>
    </citation>
    <scope>NUCLEOTIDE SEQUENCE [LARGE SCALE GENOMIC DNA]</scope>
</reference>